<protein>
    <submittedName>
        <fullName evidence="2">AbrB/MazE/SpoVT family DNA-binding domain-containing protein</fullName>
    </submittedName>
</protein>
<gene>
    <name evidence="2" type="ORF">DTO10_16890</name>
</gene>
<dbReference type="Proteomes" id="UP000260457">
    <property type="component" value="Chromosome"/>
</dbReference>
<proteinExistence type="predicted"/>
<name>A0ABN5N6D1_9BACI</name>
<dbReference type="SUPFAM" id="SSF89447">
    <property type="entry name" value="AbrB/MazE/MraZ-like"/>
    <property type="match status" value="1"/>
</dbReference>
<dbReference type="InterPro" id="IPR037914">
    <property type="entry name" value="SpoVT-AbrB_sf"/>
</dbReference>
<organism evidence="2 3">
    <name type="scientific">Peribacillus butanolivorans</name>
    <dbReference type="NCBI Taxonomy" id="421767"/>
    <lineage>
        <taxon>Bacteria</taxon>
        <taxon>Bacillati</taxon>
        <taxon>Bacillota</taxon>
        <taxon>Bacilli</taxon>
        <taxon>Bacillales</taxon>
        <taxon>Bacillaceae</taxon>
        <taxon>Peribacillus</taxon>
    </lineage>
</organism>
<reference evidence="2 3" key="1">
    <citation type="submission" date="2018-07" db="EMBL/GenBank/DDBJ databases">
        <title>The molecular basis for the intramolecular migration of carboxyl group in the catabolism of para-hydroxybenzoate via gentisate.</title>
        <authorList>
            <person name="Zhao H."/>
            <person name="Xu Y."/>
            <person name="Lin S."/>
            <person name="Spain J.C."/>
            <person name="Zhou N.-Y."/>
        </authorList>
    </citation>
    <scope>NUCLEOTIDE SEQUENCE [LARGE SCALE GENOMIC DNA]</scope>
    <source>
        <strain evidence="2 3">PHB-7a</strain>
    </source>
</reference>
<evidence type="ECO:0000313" key="3">
    <source>
        <dbReference type="Proteomes" id="UP000260457"/>
    </source>
</evidence>
<accession>A0ABN5N6D1</accession>
<dbReference type="RefSeq" id="WP_116821593.1">
    <property type="nucleotide sequence ID" value="NZ_CP030926.1"/>
</dbReference>
<sequence length="76" mass="8665">MDKKIMRVGNSLGVLLPSRYLEELDLELGDTVVVELQGDMKSIVIKNKKTAPSTDYLDRIVRNAVDKYLTELDLRK</sequence>
<dbReference type="EMBL" id="CP030926">
    <property type="protein sequence ID" value="AXN39872.1"/>
    <property type="molecule type" value="Genomic_DNA"/>
</dbReference>
<dbReference type="Gene3D" id="2.10.260.10">
    <property type="match status" value="1"/>
</dbReference>
<feature type="domain" description="SpoVT-AbrB" evidence="1">
    <location>
        <begin position="6"/>
        <end position="53"/>
    </location>
</feature>
<keyword evidence="2" id="KW-0238">DNA-binding</keyword>
<evidence type="ECO:0000259" key="1">
    <source>
        <dbReference type="SMART" id="SM00966"/>
    </source>
</evidence>
<dbReference type="SMART" id="SM00966">
    <property type="entry name" value="SpoVT_AbrB"/>
    <property type="match status" value="1"/>
</dbReference>
<dbReference type="InterPro" id="IPR007159">
    <property type="entry name" value="SpoVT-AbrB_dom"/>
</dbReference>
<keyword evidence="3" id="KW-1185">Reference proteome</keyword>
<evidence type="ECO:0000313" key="2">
    <source>
        <dbReference type="EMBL" id="AXN39872.1"/>
    </source>
</evidence>
<dbReference type="GO" id="GO:0003677">
    <property type="term" value="F:DNA binding"/>
    <property type="evidence" value="ECO:0007669"/>
    <property type="project" value="UniProtKB-KW"/>
</dbReference>
<dbReference type="Pfam" id="PF04014">
    <property type="entry name" value="MazE_antitoxin"/>
    <property type="match status" value="1"/>
</dbReference>